<keyword evidence="5" id="KW-0732">Signal</keyword>
<dbReference type="GO" id="GO:0005576">
    <property type="term" value="C:extracellular region"/>
    <property type="evidence" value="ECO:0007669"/>
    <property type="project" value="UniProtKB-SubCell"/>
</dbReference>
<dbReference type="OrthoDB" id="1253390at2"/>
<evidence type="ECO:0000256" key="1">
    <source>
        <dbReference type="ARBA" id="ARBA00004196"/>
    </source>
</evidence>
<dbReference type="Pfam" id="PF02415">
    <property type="entry name" value="Chlam_PMP"/>
    <property type="match status" value="2"/>
</dbReference>
<dbReference type="PANTHER" id="PTHR11319:SF35">
    <property type="entry name" value="OUTER MEMBRANE PROTEIN PMPC-RELATED"/>
    <property type="match status" value="1"/>
</dbReference>
<evidence type="ECO:0000256" key="5">
    <source>
        <dbReference type="ARBA" id="ARBA00022729"/>
    </source>
</evidence>
<accession>A0A1I3TKR1</accession>
<keyword evidence="9" id="KW-1185">Reference proteome</keyword>
<protein>
    <submittedName>
        <fullName evidence="8">Polymorphic outer membrane protein repeat-containing protein</fullName>
    </submittedName>
</protein>
<dbReference type="RefSeq" id="WP_139228714.1">
    <property type="nucleotide sequence ID" value="NZ_FOQD01000032.1"/>
</dbReference>
<evidence type="ECO:0000256" key="6">
    <source>
        <dbReference type="ARBA" id="ARBA00023136"/>
    </source>
</evidence>
<keyword evidence="4" id="KW-0964">Secreted</keyword>
<dbReference type="GO" id="GO:0009279">
    <property type="term" value="C:cell outer membrane"/>
    <property type="evidence" value="ECO:0007669"/>
    <property type="project" value="UniProtKB-SubCell"/>
</dbReference>
<dbReference type="EMBL" id="FOQD01000032">
    <property type="protein sequence ID" value="SFJ71113.1"/>
    <property type="molecule type" value="Genomic_DNA"/>
</dbReference>
<dbReference type="NCBIfam" id="TIGR01376">
    <property type="entry name" value="POMP_repeat"/>
    <property type="match status" value="1"/>
</dbReference>
<evidence type="ECO:0000256" key="4">
    <source>
        <dbReference type="ARBA" id="ARBA00022525"/>
    </source>
</evidence>
<dbReference type="InterPro" id="IPR011050">
    <property type="entry name" value="Pectin_lyase_fold/virulence"/>
</dbReference>
<evidence type="ECO:0000256" key="3">
    <source>
        <dbReference type="ARBA" id="ARBA00004613"/>
    </source>
</evidence>
<comment type="subcellular location">
    <subcellularLocation>
        <location evidence="1">Cell envelope</location>
    </subcellularLocation>
    <subcellularLocation>
        <location evidence="2">Cell outer membrane</location>
    </subcellularLocation>
    <subcellularLocation>
        <location evidence="3">Secreted</location>
    </subcellularLocation>
</comment>
<evidence type="ECO:0000313" key="8">
    <source>
        <dbReference type="EMBL" id="SFJ71113.1"/>
    </source>
</evidence>
<sequence length="1149" mass="116673">MCQQLESRLLMTIDFTFVYAGGNTIGFNDPVNGSTYRSQLESCADTLGTWFETDTTIKIRVTSESDPSGNWLASASPIDTSVVHTQGFNNGGIPWIKATGGGDANGTGNDANIEVNFANSFATGLGVGAGQEDLVATYMHELMHAIGFVSNVTQGGGSYFDTSTQWSLYDKYLSDANGTPIINQTTFVLNKTLWNTVKVGGTSPSTGLFFNGPNARAANGNQPVALYSPAVWAQGSSDGSHVRDNSGSINVDDYLMVANGVSGRVNGRVLNPVEFAMMKDAGLNMVQPGLDLVQTDGSTIVTESGGTDTFSVRLKTRPLANVIVNVGNSNAGEVSLDKLQLTFTPDNWNVPQIVTATGVADHQIDPDAAVGIDLTFAQRDDTYKFAGTAAFTATNVNADFPVPARTYVVTTLLDQPLNGAGDTDGLLSLREALAAANANSAFGDALPGSPDFADSITFAPELGGGTISLGGVLSITDDLTITGPGAGSQTIDGQNLYQIFNIALTDFTGQVNISGLTLTNGNNSMGGAVFSLGADLALSGMSFQSNHASYQGGAVFQMTGALSVTDSVFNGNTADDGGGAIHADGGPLLEIHRSTFTGNTAKYGGAIDSFANELILQDSTLSGNFASSLGGAMILDNSSAKISNSTLVLNSAGGNGGAIYNERGELVLRNTTVVGNRANADNIPGGNGGGVWTFNATDTSTAIYNSIVAGNYTGLTLNANQTMGSADEFKGKALVAMSSHNIIGTTSSAGGLTNGTNGNLLAVNWTTVVANLLVSGIKAPDLKNNGGPTKTVALIANSPALNAGNANEAVDASGNALASDQRGTGFLRSSGSTIDIGAFETQVNVAPVIASFDGNVAFAGPAVVLDADATVSDSDSLDFSAGKLTVSLTANGQGSDVLAIRNQGTGTGQIGVSDSNVTFAGVVIGTFTGGKNKVGLSITFNANATPSAVQALLRNITFINSTATRSTVTRTVRVIVTDGDGGTSVAVTKSITVAAPNDPPVVGAFAGGVNYSPGGNAVALDDDATVNDADSANFDSGTLTISLTANGQSTDVLAIRNDGTGAGQIGVSGGNVSFGGVTIGTFTGGTSKVGLKITFNASSTPVAIQALLRAITFKSTLANPVTTARTVRAILTDGDGGTSAAVTKAINIV</sequence>
<evidence type="ECO:0000313" key="9">
    <source>
        <dbReference type="Proteomes" id="UP000199518"/>
    </source>
</evidence>
<dbReference type="Proteomes" id="UP000199518">
    <property type="component" value="Unassembled WGS sequence"/>
</dbReference>
<dbReference type="SUPFAM" id="SSF51126">
    <property type="entry name" value="Pectin lyase-like"/>
    <property type="match status" value="1"/>
</dbReference>
<organism evidence="8 9">
    <name type="scientific">Planctomicrobium piriforme</name>
    <dbReference type="NCBI Taxonomy" id="1576369"/>
    <lineage>
        <taxon>Bacteria</taxon>
        <taxon>Pseudomonadati</taxon>
        <taxon>Planctomycetota</taxon>
        <taxon>Planctomycetia</taxon>
        <taxon>Planctomycetales</taxon>
        <taxon>Planctomycetaceae</taxon>
        <taxon>Planctomicrobium</taxon>
    </lineage>
</organism>
<dbReference type="AlphaFoldDB" id="A0A1I3TKR1"/>
<evidence type="ECO:0000256" key="2">
    <source>
        <dbReference type="ARBA" id="ARBA00004442"/>
    </source>
</evidence>
<name>A0A1I3TKR1_9PLAN</name>
<dbReference type="InterPro" id="IPR059226">
    <property type="entry name" value="Choice_anch_Q_dom"/>
</dbReference>
<dbReference type="PANTHER" id="PTHR11319">
    <property type="entry name" value="G PROTEIN-COUPLED RECEPTOR-RELATED"/>
    <property type="match status" value="1"/>
</dbReference>
<keyword evidence="7" id="KW-0998">Cell outer membrane</keyword>
<dbReference type="STRING" id="1576369.SAMN05421753_1321"/>
<dbReference type="NCBIfam" id="NF041518">
    <property type="entry name" value="choice_anch_Q"/>
    <property type="match status" value="1"/>
</dbReference>
<reference evidence="9" key="1">
    <citation type="submission" date="2016-10" db="EMBL/GenBank/DDBJ databases">
        <authorList>
            <person name="Varghese N."/>
            <person name="Submissions S."/>
        </authorList>
    </citation>
    <scope>NUCLEOTIDE SEQUENCE [LARGE SCALE GENOMIC DNA]</scope>
    <source>
        <strain evidence="9">DSM 26348</strain>
    </source>
</reference>
<gene>
    <name evidence="8" type="ORF">SAMN05421753_1321</name>
</gene>
<dbReference type="InterPro" id="IPR003368">
    <property type="entry name" value="POMP_repeat"/>
</dbReference>
<evidence type="ECO:0000256" key="7">
    <source>
        <dbReference type="ARBA" id="ARBA00023237"/>
    </source>
</evidence>
<proteinExistence type="predicted"/>
<keyword evidence="6" id="KW-0472">Membrane</keyword>